<feature type="binding site" evidence="9">
    <location>
        <position position="42"/>
    </location>
    <ligand>
        <name>substrate</name>
    </ligand>
</feature>
<dbReference type="RefSeq" id="WP_228105359.1">
    <property type="nucleotide sequence ID" value="NZ_CP101637.1"/>
</dbReference>
<dbReference type="PANTHER" id="PTHR43210">
    <property type="entry name" value="DETHIOBIOTIN SYNTHETASE"/>
    <property type="match status" value="1"/>
</dbReference>
<dbReference type="Pfam" id="PF13500">
    <property type="entry name" value="AAA_26"/>
    <property type="match status" value="1"/>
</dbReference>
<keyword evidence="2 9" id="KW-0436">Ligase</keyword>
<name>A0ABY9Q6Q6_9FIRM</name>
<evidence type="ECO:0000256" key="3">
    <source>
        <dbReference type="ARBA" id="ARBA00022723"/>
    </source>
</evidence>
<dbReference type="PANTHER" id="PTHR43210:SF2">
    <property type="entry name" value="ATP-DEPENDENT DETHIOBIOTIN SYNTHETASE BIOD 2"/>
    <property type="match status" value="1"/>
</dbReference>
<feature type="binding site" evidence="9">
    <location>
        <begin position="169"/>
        <end position="170"/>
    </location>
    <ligand>
        <name>ATP</name>
        <dbReference type="ChEBI" id="CHEBI:30616"/>
    </ligand>
</feature>
<comment type="caution">
    <text evidence="9">Lacks conserved residue(s) required for the propagation of feature annotation.</text>
</comment>
<gene>
    <name evidence="9 10" type="primary">bioD</name>
    <name evidence="10" type="ORF">TEMA_34020</name>
</gene>
<evidence type="ECO:0000256" key="5">
    <source>
        <dbReference type="ARBA" id="ARBA00022756"/>
    </source>
</evidence>
<keyword evidence="3 9" id="KW-0479">Metal-binding</keyword>
<evidence type="ECO:0000256" key="6">
    <source>
        <dbReference type="ARBA" id="ARBA00022840"/>
    </source>
</evidence>
<keyword evidence="5 9" id="KW-0093">Biotin biosynthesis</keyword>
<feature type="binding site" evidence="9">
    <location>
        <position position="47"/>
    </location>
    <ligand>
        <name>ATP</name>
        <dbReference type="ChEBI" id="CHEBI:30616"/>
    </ligand>
</feature>
<comment type="subcellular location">
    <subcellularLocation>
        <location evidence="9">Cytoplasm</location>
    </subcellularLocation>
</comment>
<sequence length="224" mass="25641">MRKGIFIIGTDTDAGKTFVTAGLTYALKQNKKDVIPYKPVQSGGNGDTRFYKEIADLDYSIEEMNTYTLKEAVSPHLACKLENKKINKELILNHYKKLINSHDYVIVEGAGGIVVPLVDKEYYIYDLIKDLNLEVVIVARAGVGTINHTVLTNEFLKTQGIKAKGIIINQYNNKFYEDDNIKQIKELTNLEIIHKFNKLEDFSKESIEEEYKKIDENKLIELIF</sequence>
<dbReference type="InterPro" id="IPR004472">
    <property type="entry name" value="DTB_synth_BioD"/>
</dbReference>
<feature type="binding site" evidence="9">
    <location>
        <begin position="13"/>
        <end position="18"/>
    </location>
    <ligand>
        <name>ATP</name>
        <dbReference type="ChEBI" id="CHEBI:30616"/>
    </ligand>
</feature>
<proteinExistence type="inferred from homology"/>
<comment type="function">
    <text evidence="9">Catalyzes a mechanistically unusual reaction, the ATP-dependent insertion of CO2 between the N7 and N8 nitrogen atoms of 7,8-diaminopelargonic acid (DAPA, also called 7,8-diammoniononanoate) to form a ureido ring.</text>
</comment>
<dbReference type="HAMAP" id="MF_00336">
    <property type="entry name" value="BioD"/>
    <property type="match status" value="1"/>
</dbReference>
<comment type="similarity">
    <text evidence="9">Belongs to the dethiobiotin synthetase family.</text>
</comment>
<comment type="cofactor">
    <cofactor evidence="9">
        <name>Mg(2+)</name>
        <dbReference type="ChEBI" id="CHEBI:18420"/>
    </cofactor>
</comment>
<evidence type="ECO:0000256" key="9">
    <source>
        <dbReference type="HAMAP-Rule" id="MF_00336"/>
    </source>
</evidence>
<dbReference type="Gene3D" id="3.40.50.300">
    <property type="entry name" value="P-loop containing nucleotide triphosphate hydrolases"/>
    <property type="match status" value="1"/>
</dbReference>
<dbReference type="GO" id="GO:0004141">
    <property type="term" value="F:dethiobiotin synthase activity"/>
    <property type="evidence" value="ECO:0007669"/>
    <property type="project" value="UniProtKB-EC"/>
</dbReference>
<keyword evidence="1 9" id="KW-0963">Cytoplasm</keyword>
<dbReference type="NCBIfam" id="TIGR00347">
    <property type="entry name" value="bioD"/>
    <property type="match status" value="1"/>
</dbReference>
<feature type="binding site" evidence="9">
    <location>
        <position position="108"/>
    </location>
    <ligand>
        <name>Mg(2+)</name>
        <dbReference type="ChEBI" id="CHEBI:18420"/>
    </ligand>
</feature>
<feature type="binding site" evidence="9">
    <location>
        <position position="17"/>
    </location>
    <ligand>
        <name>Mg(2+)</name>
        <dbReference type="ChEBI" id="CHEBI:18420"/>
    </ligand>
</feature>
<keyword evidence="6 9" id="KW-0067">ATP-binding</keyword>
<keyword evidence="11" id="KW-1185">Reference proteome</keyword>
<dbReference type="EMBL" id="CP101637">
    <property type="protein sequence ID" value="WMT82905.1"/>
    <property type="molecule type" value="Genomic_DNA"/>
</dbReference>
<evidence type="ECO:0000256" key="4">
    <source>
        <dbReference type="ARBA" id="ARBA00022741"/>
    </source>
</evidence>
<keyword evidence="4 9" id="KW-0547">Nucleotide-binding</keyword>
<feature type="binding site" evidence="9">
    <location>
        <begin position="108"/>
        <end position="111"/>
    </location>
    <ligand>
        <name>ATP</name>
        <dbReference type="ChEBI" id="CHEBI:30616"/>
    </ligand>
</feature>
<evidence type="ECO:0000256" key="7">
    <source>
        <dbReference type="ARBA" id="ARBA00022842"/>
    </source>
</evidence>
<evidence type="ECO:0000256" key="1">
    <source>
        <dbReference type="ARBA" id="ARBA00022490"/>
    </source>
</evidence>
<dbReference type="SUPFAM" id="SSF52540">
    <property type="entry name" value="P-loop containing nucleoside triphosphate hydrolases"/>
    <property type="match status" value="1"/>
</dbReference>
<dbReference type="Proteomes" id="UP001235030">
    <property type="component" value="Chromosome"/>
</dbReference>
<accession>A0ABY9Q6Q6</accession>
<organism evidence="10 11">
    <name type="scientific">Terrisporobacter mayombei</name>
    <dbReference type="NCBI Taxonomy" id="1541"/>
    <lineage>
        <taxon>Bacteria</taxon>
        <taxon>Bacillati</taxon>
        <taxon>Bacillota</taxon>
        <taxon>Clostridia</taxon>
        <taxon>Peptostreptococcales</taxon>
        <taxon>Peptostreptococcaceae</taxon>
        <taxon>Terrisporobacter</taxon>
    </lineage>
</organism>
<protein>
    <recommendedName>
        <fullName evidence="9">ATP-dependent dethiobiotin synthetase BioD</fullName>
        <ecNumber evidence="9">6.3.3.3</ecNumber>
    </recommendedName>
    <alternativeName>
        <fullName evidence="9">DTB synthetase</fullName>
        <shortName evidence="9">DTBS</shortName>
    </alternativeName>
    <alternativeName>
        <fullName evidence="9">Dethiobiotin synthase</fullName>
    </alternativeName>
</protein>
<dbReference type="PIRSF" id="PIRSF006755">
    <property type="entry name" value="DTB_synth"/>
    <property type="match status" value="1"/>
</dbReference>
<feature type="binding site" evidence="9">
    <location>
        <position position="47"/>
    </location>
    <ligand>
        <name>Mg(2+)</name>
        <dbReference type="ChEBI" id="CHEBI:18420"/>
    </ligand>
</feature>
<reference evidence="10 11" key="1">
    <citation type="submission" date="2022-07" db="EMBL/GenBank/DDBJ databases">
        <title>Genome sequence of Terrisporobacter mayombei DSM6539.</title>
        <authorList>
            <person name="Boeer T."/>
            <person name="Bengelsdorf F.R."/>
            <person name="Daniel R."/>
            <person name="Poehlein A."/>
        </authorList>
    </citation>
    <scope>NUCLEOTIDE SEQUENCE [LARGE SCALE GENOMIC DNA]</scope>
    <source>
        <strain evidence="10 11">DSM 6539</strain>
    </source>
</reference>
<comment type="pathway">
    <text evidence="9">Cofactor biosynthesis; biotin biosynthesis; biotin from 7,8-diaminononanoate: step 1/2.</text>
</comment>
<evidence type="ECO:0000256" key="2">
    <source>
        <dbReference type="ARBA" id="ARBA00022598"/>
    </source>
</evidence>
<comment type="catalytic activity">
    <reaction evidence="9">
        <text>(7R,8S)-7,8-diammoniononanoate + CO2 + ATP = (4R,5S)-dethiobiotin + ADP + phosphate + 3 H(+)</text>
        <dbReference type="Rhea" id="RHEA:15805"/>
        <dbReference type="ChEBI" id="CHEBI:15378"/>
        <dbReference type="ChEBI" id="CHEBI:16526"/>
        <dbReference type="ChEBI" id="CHEBI:30616"/>
        <dbReference type="ChEBI" id="CHEBI:43474"/>
        <dbReference type="ChEBI" id="CHEBI:149469"/>
        <dbReference type="ChEBI" id="CHEBI:149473"/>
        <dbReference type="ChEBI" id="CHEBI:456216"/>
        <dbReference type="EC" id="6.3.3.3"/>
    </reaction>
</comment>
<keyword evidence="7 9" id="KW-0460">Magnesium</keyword>
<feature type="active site" evidence="9">
    <location>
        <position position="38"/>
    </location>
</feature>
<comment type="catalytic activity">
    <reaction evidence="8">
        <text>(7R,8S)-8-amino-7-(carboxyamino)nonanoate + ATP = (4R,5S)-dethiobiotin + ADP + phosphate + H(+)</text>
        <dbReference type="Rhea" id="RHEA:63684"/>
        <dbReference type="ChEBI" id="CHEBI:15378"/>
        <dbReference type="ChEBI" id="CHEBI:30616"/>
        <dbReference type="ChEBI" id="CHEBI:43474"/>
        <dbReference type="ChEBI" id="CHEBI:149470"/>
        <dbReference type="ChEBI" id="CHEBI:149473"/>
        <dbReference type="ChEBI" id="CHEBI:456216"/>
    </reaction>
</comment>
<evidence type="ECO:0000313" key="11">
    <source>
        <dbReference type="Proteomes" id="UP001235030"/>
    </source>
</evidence>
<evidence type="ECO:0000313" key="10">
    <source>
        <dbReference type="EMBL" id="WMT82905.1"/>
    </source>
</evidence>
<comment type="subunit">
    <text evidence="9">Homodimer.</text>
</comment>
<evidence type="ECO:0000256" key="8">
    <source>
        <dbReference type="ARBA" id="ARBA00047386"/>
    </source>
</evidence>
<dbReference type="EC" id="6.3.3.3" evidence="9"/>
<dbReference type="InterPro" id="IPR027417">
    <property type="entry name" value="P-loop_NTPase"/>
</dbReference>
<dbReference type="CDD" id="cd03109">
    <property type="entry name" value="DTBS"/>
    <property type="match status" value="1"/>
</dbReference>